<sequence length="196" mass="22604">MPVSRFTIKEKGRDKELAKRNEEIIFKLSKKRKETQSQRRFFLSGNADTEKLKARAKTPSGMRQSLSRSIKKPVKFIEDSKEIKEYHETGSTAYKEKRKDFSQCSKDSAYLTSKGPTPDCSKENREFLYEGRKLSMLSRSSYGVTPSASQRTSFSKKYSLPSALETVSFSSLKRKRISLDEPMLPPKRLHPKNDNF</sequence>
<reference evidence="1" key="1">
    <citation type="submission" date="2021-09" db="EMBL/GenBank/DDBJ databases">
        <authorList>
            <consortium name="AG Swart"/>
            <person name="Singh M."/>
            <person name="Singh A."/>
            <person name="Seah K."/>
            <person name="Emmerich C."/>
        </authorList>
    </citation>
    <scope>NUCLEOTIDE SEQUENCE</scope>
    <source>
        <strain evidence="1">ATCC30299</strain>
    </source>
</reference>
<evidence type="ECO:0000313" key="1">
    <source>
        <dbReference type="EMBL" id="CAG9321561.1"/>
    </source>
</evidence>
<dbReference type="Proteomes" id="UP001162131">
    <property type="component" value="Unassembled WGS sequence"/>
</dbReference>
<keyword evidence="2" id="KW-1185">Reference proteome</keyword>
<dbReference type="AlphaFoldDB" id="A0AAU9J5P6"/>
<name>A0AAU9J5P6_9CILI</name>
<accession>A0AAU9J5P6</accession>
<protein>
    <submittedName>
        <fullName evidence="1">Uncharacterized protein</fullName>
    </submittedName>
</protein>
<dbReference type="EMBL" id="CAJZBQ010000028">
    <property type="protein sequence ID" value="CAG9321561.1"/>
    <property type="molecule type" value="Genomic_DNA"/>
</dbReference>
<organism evidence="1 2">
    <name type="scientific">Blepharisma stoltei</name>
    <dbReference type="NCBI Taxonomy" id="1481888"/>
    <lineage>
        <taxon>Eukaryota</taxon>
        <taxon>Sar</taxon>
        <taxon>Alveolata</taxon>
        <taxon>Ciliophora</taxon>
        <taxon>Postciliodesmatophora</taxon>
        <taxon>Heterotrichea</taxon>
        <taxon>Heterotrichida</taxon>
        <taxon>Blepharismidae</taxon>
        <taxon>Blepharisma</taxon>
    </lineage>
</organism>
<evidence type="ECO:0000313" key="2">
    <source>
        <dbReference type="Proteomes" id="UP001162131"/>
    </source>
</evidence>
<comment type="caution">
    <text evidence="1">The sequence shown here is derived from an EMBL/GenBank/DDBJ whole genome shotgun (WGS) entry which is preliminary data.</text>
</comment>
<proteinExistence type="predicted"/>
<gene>
    <name evidence="1" type="ORF">BSTOLATCC_MIC28840</name>
</gene>